<dbReference type="Pfam" id="PF13676">
    <property type="entry name" value="TIR_2"/>
    <property type="match status" value="1"/>
</dbReference>
<evidence type="ECO:0000313" key="3">
    <source>
        <dbReference type="Proteomes" id="UP000193642"/>
    </source>
</evidence>
<name>A0A1Y2AF76_9FUNG</name>
<dbReference type="GO" id="GO:0007165">
    <property type="term" value="P:signal transduction"/>
    <property type="evidence" value="ECO:0007669"/>
    <property type="project" value="InterPro"/>
</dbReference>
<dbReference type="Gene3D" id="3.40.50.10140">
    <property type="entry name" value="Toll/interleukin-1 receptor homology (TIR) domain"/>
    <property type="match status" value="1"/>
</dbReference>
<organism evidence="2 3">
    <name type="scientific">Rhizoclosmatium globosum</name>
    <dbReference type="NCBI Taxonomy" id="329046"/>
    <lineage>
        <taxon>Eukaryota</taxon>
        <taxon>Fungi</taxon>
        <taxon>Fungi incertae sedis</taxon>
        <taxon>Chytridiomycota</taxon>
        <taxon>Chytridiomycota incertae sedis</taxon>
        <taxon>Chytridiomycetes</taxon>
        <taxon>Chytridiales</taxon>
        <taxon>Chytriomycetaceae</taxon>
        <taxon>Rhizoclosmatium</taxon>
    </lineage>
</organism>
<protein>
    <recommendedName>
        <fullName evidence="1">TIR domain-containing protein</fullName>
    </recommendedName>
</protein>
<dbReference type="OrthoDB" id="2157246at2759"/>
<proteinExistence type="predicted"/>
<evidence type="ECO:0000313" key="2">
    <source>
        <dbReference type="EMBL" id="ORY21084.1"/>
    </source>
</evidence>
<dbReference type="InterPro" id="IPR035897">
    <property type="entry name" value="Toll_tir_struct_dom_sf"/>
</dbReference>
<comment type="caution">
    <text evidence="2">The sequence shown here is derived from an EMBL/GenBank/DDBJ whole genome shotgun (WGS) entry which is preliminary data.</text>
</comment>
<accession>A0A1Y2AF76</accession>
<feature type="domain" description="TIR" evidence="1">
    <location>
        <begin position="3"/>
        <end position="53"/>
    </location>
</feature>
<dbReference type="Proteomes" id="UP000193642">
    <property type="component" value="Unassembled WGS sequence"/>
</dbReference>
<sequence>MKTNIYDGMTFGLTRSSALIVCLSPKYLVSPNCVRELEYAADSGIPIIPVYMFGDMTIEQVKSYKREPSTAKPFLLTAGILYGDFKGAVKGNDPTWSSALETVFRQIESKVPKYMPKSVVGFVSKLQEWLNPFDSKNVVADYAKEFVGGTEGGLWTWCISGQLEWMESTLFG</sequence>
<reference evidence="2 3" key="1">
    <citation type="submission" date="2016-07" db="EMBL/GenBank/DDBJ databases">
        <title>Pervasive Adenine N6-methylation of Active Genes in Fungi.</title>
        <authorList>
            <consortium name="DOE Joint Genome Institute"/>
            <person name="Mondo S.J."/>
            <person name="Dannebaum R.O."/>
            <person name="Kuo R.C."/>
            <person name="Labutti K."/>
            <person name="Haridas S."/>
            <person name="Kuo A."/>
            <person name="Salamov A."/>
            <person name="Ahrendt S.R."/>
            <person name="Lipzen A."/>
            <person name="Sullivan W."/>
            <person name="Andreopoulos W.B."/>
            <person name="Clum A."/>
            <person name="Lindquist E."/>
            <person name="Daum C."/>
            <person name="Ramamoorthy G.K."/>
            <person name="Gryganskyi A."/>
            <person name="Culley D."/>
            <person name="Magnuson J.K."/>
            <person name="James T.Y."/>
            <person name="O'Malley M.A."/>
            <person name="Stajich J.E."/>
            <person name="Spatafora J.W."/>
            <person name="Visel A."/>
            <person name="Grigoriev I.V."/>
        </authorList>
    </citation>
    <scope>NUCLEOTIDE SEQUENCE [LARGE SCALE GENOMIC DNA]</scope>
    <source>
        <strain evidence="2 3">JEL800</strain>
    </source>
</reference>
<dbReference type="EMBL" id="MCGO01000215">
    <property type="protein sequence ID" value="ORY21084.1"/>
    <property type="molecule type" value="Genomic_DNA"/>
</dbReference>
<dbReference type="SUPFAM" id="SSF52200">
    <property type="entry name" value="Toll/Interleukin receptor TIR domain"/>
    <property type="match status" value="1"/>
</dbReference>
<dbReference type="AlphaFoldDB" id="A0A1Y2AF76"/>
<evidence type="ECO:0000259" key="1">
    <source>
        <dbReference type="Pfam" id="PF13676"/>
    </source>
</evidence>
<gene>
    <name evidence="2" type="ORF">BCR33DRAFT_215862</name>
</gene>
<keyword evidence="3" id="KW-1185">Reference proteome</keyword>
<dbReference type="InterPro" id="IPR000157">
    <property type="entry name" value="TIR_dom"/>
</dbReference>